<feature type="transmembrane region" description="Helical" evidence="2">
    <location>
        <begin position="235"/>
        <end position="253"/>
    </location>
</feature>
<evidence type="ECO:0000256" key="1">
    <source>
        <dbReference type="SAM" id="MobiDB-lite"/>
    </source>
</evidence>
<evidence type="ECO:0000313" key="4">
    <source>
        <dbReference type="Proteomes" id="UP001367676"/>
    </source>
</evidence>
<dbReference type="InterPro" id="IPR012464">
    <property type="entry name" value="DUF1676"/>
</dbReference>
<accession>A0AAN9Y018</accession>
<evidence type="ECO:0008006" key="5">
    <source>
        <dbReference type="Google" id="ProtNLM"/>
    </source>
</evidence>
<feature type="compositionally biased region" description="Polar residues" evidence="1">
    <location>
        <begin position="31"/>
        <end position="40"/>
    </location>
</feature>
<feature type="region of interest" description="Disordered" evidence="1">
    <location>
        <begin position="28"/>
        <end position="47"/>
    </location>
</feature>
<sequence length="351" mass="39877">MELLNALVILLFELLVVVLSEVLCKNDKTSSPKLPVQSYTSGSGNSSRDGRNLLHWIHSFINSETDPYLTKVNSACLDGDLAECFKAKALSNLDEYFGKESYTLNENVCIVRMPKEHVRRIYQEPFEFSEGARADEPEWEQFVKFVSRKVERFLKSAAFEVEFSNDVTENGRYSPRFIDEIATELEAIEDKKAGIPTDHKPMKLLLPLLIILKLFKLKLLLFLPLILGLASFKKFLGFLAIVIPGLIGFFRLCKPDLHHNYGSFGHSSYYHRPPHQYLSAVRSDHNLYTHELRASESPDVIQYLQDNYAAGGSSPHYYAKNSADKSGRSASMAFGEDLQNLAYNGYRQSKK</sequence>
<dbReference type="AlphaFoldDB" id="A0AAN9Y018"/>
<evidence type="ECO:0000313" key="3">
    <source>
        <dbReference type="EMBL" id="KAK7575730.1"/>
    </source>
</evidence>
<keyword evidence="4" id="KW-1185">Reference proteome</keyword>
<dbReference type="Proteomes" id="UP001367676">
    <property type="component" value="Unassembled WGS sequence"/>
</dbReference>
<gene>
    <name evidence="3" type="ORF">V9T40_012016</name>
</gene>
<dbReference type="GO" id="GO:0016020">
    <property type="term" value="C:membrane"/>
    <property type="evidence" value="ECO:0007669"/>
    <property type="project" value="TreeGrafter"/>
</dbReference>
<reference evidence="3 4" key="1">
    <citation type="submission" date="2024-03" db="EMBL/GenBank/DDBJ databases">
        <title>Adaptation during the transition from Ophiocordyceps entomopathogen to insect associate is accompanied by gene loss and intensified selection.</title>
        <authorList>
            <person name="Ward C.M."/>
            <person name="Onetto C.A."/>
            <person name="Borneman A.R."/>
        </authorList>
    </citation>
    <scope>NUCLEOTIDE SEQUENCE [LARGE SCALE GENOMIC DNA]</scope>
    <source>
        <strain evidence="3">AWRI1</strain>
        <tissue evidence="3">Single Adult Female</tissue>
    </source>
</reference>
<evidence type="ECO:0000256" key="2">
    <source>
        <dbReference type="SAM" id="Phobius"/>
    </source>
</evidence>
<dbReference type="EMBL" id="JBBCAQ010000036">
    <property type="protein sequence ID" value="KAK7575730.1"/>
    <property type="molecule type" value="Genomic_DNA"/>
</dbReference>
<dbReference type="PANTHER" id="PTHR21879">
    <property type="entry name" value="FI03362P-RELATED-RELATED"/>
    <property type="match status" value="1"/>
</dbReference>
<keyword evidence="2" id="KW-0812">Transmembrane</keyword>
<keyword evidence="2" id="KW-0472">Membrane</keyword>
<proteinExistence type="predicted"/>
<dbReference type="PANTHER" id="PTHR21879:SF10">
    <property type="entry name" value="LP14110P"/>
    <property type="match status" value="1"/>
</dbReference>
<feature type="transmembrane region" description="Helical" evidence="2">
    <location>
        <begin position="204"/>
        <end position="229"/>
    </location>
</feature>
<comment type="caution">
    <text evidence="3">The sequence shown here is derived from an EMBL/GenBank/DDBJ whole genome shotgun (WGS) entry which is preliminary data.</text>
</comment>
<feature type="transmembrane region" description="Helical" evidence="2">
    <location>
        <begin position="6"/>
        <end position="24"/>
    </location>
</feature>
<organism evidence="3 4">
    <name type="scientific">Parthenolecanium corni</name>
    <dbReference type="NCBI Taxonomy" id="536013"/>
    <lineage>
        <taxon>Eukaryota</taxon>
        <taxon>Metazoa</taxon>
        <taxon>Ecdysozoa</taxon>
        <taxon>Arthropoda</taxon>
        <taxon>Hexapoda</taxon>
        <taxon>Insecta</taxon>
        <taxon>Pterygota</taxon>
        <taxon>Neoptera</taxon>
        <taxon>Paraneoptera</taxon>
        <taxon>Hemiptera</taxon>
        <taxon>Sternorrhyncha</taxon>
        <taxon>Coccoidea</taxon>
        <taxon>Coccidae</taxon>
        <taxon>Parthenolecanium</taxon>
    </lineage>
</organism>
<name>A0AAN9Y018_9HEMI</name>
<dbReference type="Pfam" id="PF07898">
    <property type="entry name" value="DUF1676"/>
    <property type="match status" value="1"/>
</dbReference>
<keyword evidence="2" id="KW-1133">Transmembrane helix</keyword>
<protein>
    <recommendedName>
        <fullName evidence="5">Protein osiris 2</fullName>
    </recommendedName>
</protein>